<comment type="caution">
    <text evidence="2">The sequence shown here is derived from an EMBL/GenBank/DDBJ whole genome shotgun (WGS) entry which is preliminary data.</text>
</comment>
<dbReference type="InterPro" id="IPR012337">
    <property type="entry name" value="RNaseH-like_sf"/>
</dbReference>
<dbReference type="GO" id="GO:0004523">
    <property type="term" value="F:RNA-DNA hybrid ribonuclease activity"/>
    <property type="evidence" value="ECO:0007669"/>
    <property type="project" value="InterPro"/>
</dbReference>
<evidence type="ECO:0000259" key="1">
    <source>
        <dbReference type="Pfam" id="PF13456"/>
    </source>
</evidence>
<dbReference type="GO" id="GO:0003676">
    <property type="term" value="F:nucleic acid binding"/>
    <property type="evidence" value="ECO:0007669"/>
    <property type="project" value="InterPro"/>
</dbReference>
<sequence>MEPLRSYKDVQKLTGRLPTRGTTFEVLNNGIQRRLRERFGDRLPLASLFVLALIISTRKLKAYFEVHPIKGMTDQPIKRVMSNPVQSGRPTTWAVELSEFEIKYAPLAGIKEQVLADFIVENSIFSIDEAPRQEKTPEEILKWTLVVDGASNDKRAGAGIFIQGADGEQFEYDLCFSFKATKNEAEYEAMVTGLQMTKALDINHLKVQWDSKLVIEHV</sequence>
<keyword evidence="3" id="KW-1185">Reference proteome</keyword>
<evidence type="ECO:0000313" key="2">
    <source>
        <dbReference type="EMBL" id="GAA0162131.1"/>
    </source>
</evidence>
<evidence type="ECO:0000313" key="3">
    <source>
        <dbReference type="Proteomes" id="UP001454036"/>
    </source>
</evidence>
<protein>
    <recommendedName>
        <fullName evidence="1">RNase H type-1 domain-containing protein</fullName>
    </recommendedName>
</protein>
<dbReference type="PANTHER" id="PTHR48475:SF2">
    <property type="entry name" value="RIBONUCLEASE H"/>
    <property type="match status" value="1"/>
</dbReference>
<organism evidence="2 3">
    <name type="scientific">Lithospermum erythrorhizon</name>
    <name type="common">Purple gromwell</name>
    <name type="synonym">Lithospermum officinale var. erythrorhizon</name>
    <dbReference type="NCBI Taxonomy" id="34254"/>
    <lineage>
        <taxon>Eukaryota</taxon>
        <taxon>Viridiplantae</taxon>
        <taxon>Streptophyta</taxon>
        <taxon>Embryophyta</taxon>
        <taxon>Tracheophyta</taxon>
        <taxon>Spermatophyta</taxon>
        <taxon>Magnoliopsida</taxon>
        <taxon>eudicotyledons</taxon>
        <taxon>Gunneridae</taxon>
        <taxon>Pentapetalae</taxon>
        <taxon>asterids</taxon>
        <taxon>lamiids</taxon>
        <taxon>Boraginales</taxon>
        <taxon>Boraginaceae</taxon>
        <taxon>Boraginoideae</taxon>
        <taxon>Lithospermeae</taxon>
        <taxon>Lithospermum</taxon>
    </lineage>
</organism>
<dbReference type="AlphaFoldDB" id="A0AAV3QG09"/>
<dbReference type="Proteomes" id="UP001454036">
    <property type="component" value="Unassembled WGS sequence"/>
</dbReference>
<reference evidence="2 3" key="1">
    <citation type="submission" date="2024-01" db="EMBL/GenBank/DDBJ databases">
        <title>The complete chloroplast genome sequence of Lithospermum erythrorhizon: insights into the phylogenetic relationship among Boraginaceae species and the maternal lineages of purple gromwells.</title>
        <authorList>
            <person name="Okada T."/>
            <person name="Watanabe K."/>
        </authorList>
    </citation>
    <scope>NUCLEOTIDE SEQUENCE [LARGE SCALE GENOMIC DNA]</scope>
</reference>
<dbReference type="InterPro" id="IPR002156">
    <property type="entry name" value="RNaseH_domain"/>
</dbReference>
<gene>
    <name evidence="2" type="ORF">LIER_18293</name>
</gene>
<dbReference type="InterPro" id="IPR036397">
    <property type="entry name" value="RNaseH_sf"/>
</dbReference>
<name>A0AAV3QG09_LITER</name>
<proteinExistence type="predicted"/>
<dbReference type="SUPFAM" id="SSF53098">
    <property type="entry name" value="Ribonuclease H-like"/>
    <property type="match status" value="1"/>
</dbReference>
<feature type="domain" description="RNase H type-1" evidence="1">
    <location>
        <begin position="147"/>
        <end position="217"/>
    </location>
</feature>
<accession>A0AAV3QG09</accession>
<dbReference type="EMBL" id="BAABME010004371">
    <property type="protein sequence ID" value="GAA0162131.1"/>
    <property type="molecule type" value="Genomic_DNA"/>
</dbReference>
<dbReference type="PANTHER" id="PTHR48475">
    <property type="entry name" value="RIBONUCLEASE H"/>
    <property type="match status" value="1"/>
</dbReference>
<dbReference type="Gene3D" id="3.30.420.10">
    <property type="entry name" value="Ribonuclease H-like superfamily/Ribonuclease H"/>
    <property type="match status" value="1"/>
</dbReference>
<dbReference type="Pfam" id="PF13456">
    <property type="entry name" value="RVT_3"/>
    <property type="match status" value="1"/>
</dbReference>